<evidence type="ECO:0000313" key="1">
    <source>
        <dbReference type="EMBL" id="GLB50556.1"/>
    </source>
</evidence>
<dbReference type="InterPro" id="IPR025631">
    <property type="entry name" value="Porin_10"/>
</dbReference>
<evidence type="ECO:0008006" key="3">
    <source>
        <dbReference type="Google" id="ProtNLM"/>
    </source>
</evidence>
<dbReference type="EMBL" id="BRVO01000004">
    <property type="protein sequence ID" value="GLB50556.1"/>
    <property type="molecule type" value="Genomic_DNA"/>
</dbReference>
<dbReference type="Proteomes" id="UP001143543">
    <property type="component" value="Unassembled WGS sequence"/>
</dbReference>
<reference evidence="1" key="1">
    <citation type="submission" date="2022-07" db="EMBL/GenBank/DDBJ databases">
        <title>Taxonomy of Novel Oxalotrophic and Methylotrophic Bacteria.</title>
        <authorList>
            <person name="Sahin N."/>
            <person name="Tani A."/>
        </authorList>
    </citation>
    <scope>NUCLEOTIDE SEQUENCE</scope>
    <source>
        <strain evidence="1">Y10</strain>
    </source>
</reference>
<proteinExistence type="predicted"/>
<evidence type="ECO:0000313" key="2">
    <source>
        <dbReference type="Proteomes" id="UP001143543"/>
    </source>
</evidence>
<protein>
    <recommendedName>
        <fullName evidence="3">Porin</fullName>
    </recommendedName>
</protein>
<sequence length="656" mass="76283">MKRMRFVFLLIFLGVFGITKAQVNLNTPMGSSQPNDSLLVATKDTVQTGLWKNPNRIEDYKIFTLENDTTFVDTTLTIYKDYKFNYLRRDDFELVPFANVGQPYNRLTLDEETSLFPQMGQKSKYYNYFGVNDIKYHSMPTPLTELFFKTTFEQGQLLDASISFNTSRRLNFYLAYKGMKSLGKYQNVEANAGAFRFSTVYHSENDRYDLKAHFVGQSLRNEENGGLLYNEYFTSGEDDFTDRSRLEVILDEAENQLVSKRYFINQTYAILNNKDSLSYNILNVGHRFNYETKSYYYADELVSDYFGEAYLSEDMRDHMKLRTMENQVFAELNNSLLGKIGFKVINYNYNYSTRSVTTIDGVTIPNILKDNETAIQATYAKQIGGFKLEGTASTTVVGDMGGTDVFAKASYNFNDKNGIEASLHMNTSMPNFNYLMYQSDYIDYNWYNVDTFEKQTSSTFNAKLKLNKIANVDVTYSLLDKYAYFSEEVGAIDSMLIASPTQYSGTINYLKLKLMREFRVGKFALNNTIMYQQVGQDDDILNVPEFVTRNTLYFATPMFKNNLYLETGITFKYFTKYYANTYNPLLSEFTVQNDTQIGEYPVFDLFLNFKIRQTRFFFKAEHINNLIAPEYNYYSAVNNPYRDFVIRFGLVWNLFS</sequence>
<name>A0ABQ5MMC3_9FLAO</name>
<gene>
    <name evidence="1" type="ORF">Y10_29240</name>
</gene>
<comment type="caution">
    <text evidence="1">The sequence shown here is derived from an EMBL/GenBank/DDBJ whole genome shotgun (WGS) entry which is preliminary data.</text>
</comment>
<accession>A0ABQ5MMC3</accession>
<dbReference type="Pfam" id="PF14121">
    <property type="entry name" value="Porin_10"/>
    <property type="match status" value="1"/>
</dbReference>
<keyword evidence="2" id="KW-1185">Reference proteome</keyword>
<organism evidence="1 2">
    <name type="scientific">Neptunitalea lumnitzerae</name>
    <dbReference type="NCBI Taxonomy" id="2965509"/>
    <lineage>
        <taxon>Bacteria</taxon>
        <taxon>Pseudomonadati</taxon>
        <taxon>Bacteroidota</taxon>
        <taxon>Flavobacteriia</taxon>
        <taxon>Flavobacteriales</taxon>
        <taxon>Flavobacteriaceae</taxon>
        <taxon>Neptunitalea</taxon>
    </lineage>
</organism>